<dbReference type="Pfam" id="PF13412">
    <property type="entry name" value="HTH_24"/>
    <property type="match status" value="1"/>
</dbReference>
<dbReference type="Proteomes" id="UP000179003">
    <property type="component" value="Unassembled WGS sequence"/>
</dbReference>
<keyword evidence="1" id="KW-1133">Transmembrane helix</keyword>
<dbReference type="EMBL" id="MFAE01000014">
    <property type="protein sequence ID" value="OGD66754.1"/>
    <property type="molecule type" value="Genomic_DNA"/>
</dbReference>
<evidence type="ECO:0000313" key="2">
    <source>
        <dbReference type="EMBL" id="OGD66754.1"/>
    </source>
</evidence>
<reference evidence="2 3" key="1">
    <citation type="journal article" date="2016" name="Nat. Commun.">
        <title>Thousands of microbial genomes shed light on interconnected biogeochemical processes in an aquifer system.</title>
        <authorList>
            <person name="Anantharaman K."/>
            <person name="Brown C.T."/>
            <person name="Hug L.A."/>
            <person name="Sharon I."/>
            <person name="Castelle C.J."/>
            <person name="Probst A.J."/>
            <person name="Thomas B.C."/>
            <person name="Singh A."/>
            <person name="Wilkins M.J."/>
            <person name="Karaoz U."/>
            <person name="Brodie E.L."/>
            <person name="Williams K.H."/>
            <person name="Hubbard S.S."/>
            <person name="Banfield J.F."/>
        </authorList>
    </citation>
    <scope>NUCLEOTIDE SEQUENCE [LARGE SCALE GENOMIC DNA]</scope>
</reference>
<evidence type="ECO:0000256" key="1">
    <source>
        <dbReference type="SAM" id="Phobius"/>
    </source>
</evidence>
<dbReference type="InterPro" id="IPR036390">
    <property type="entry name" value="WH_DNA-bd_sf"/>
</dbReference>
<dbReference type="SUPFAM" id="SSF46785">
    <property type="entry name" value="Winged helix' DNA-binding domain"/>
    <property type="match status" value="1"/>
</dbReference>
<dbReference type="InterPro" id="IPR036388">
    <property type="entry name" value="WH-like_DNA-bd_sf"/>
</dbReference>
<keyword evidence="1" id="KW-0812">Transmembrane</keyword>
<accession>A0A1F5EHR7</accession>
<dbReference type="STRING" id="1797582.A2442_01365"/>
<proteinExistence type="predicted"/>
<sequence length="96" mass="10918">MNFILLIIVAIAGIIIGSYFGVKKDGLIFGQTKKKKENKERILKFLETNEKVTNNDIEKLLGVSDATATRYLNELEKEQKIKQIGTVGHAVYYRLM</sequence>
<organism evidence="2 3">
    <name type="scientific">Candidatus Campbellbacteria bacterium RIFOXYC2_FULL_35_25</name>
    <dbReference type="NCBI Taxonomy" id="1797582"/>
    <lineage>
        <taxon>Bacteria</taxon>
        <taxon>Candidatus Campbelliibacteriota</taxon>
    </lineage>
</organism>
<evidence type="ECO:0000313" key="3">
    <source>
        <dbReference type="Proteomes" id="UP000179003"/>
    </source>
</evidence>
<dbReference type="Gene3D" id="1.10.10.10">
    <property type="entry name" value="Winged helix-like DNA-binding domain superfamily/Winged helix DNA-binding domain"/>
    <property type="match status" value="1"/>
</dbReference>
<feature type="transmembrane region" description="Helical" evidence="1">
    <location>
        <begin position="6"/>
        <end position="22"/>
    </location>
</feature>
<protein>
    <recommendedName>
        <fullName evidence="4">Helix-turn-helix type 11 domain-containing protein</fullName>
    </recommendedName>
</protein>
<gene>
    <name evidence="2" type="ORF">A2442_01365</name>
</gene>
<keyword evidence="1" id="KW-0472">Membrane</keyword>
<comment type="caution">
    <text evidence="2">The sequence shown here is derived from an EMBL/GenBank/DDBJ whole genome shotgun (WGS) entry which is preliminary data.</text>
</comment>
<name>A0A1F5EHR7_9BACT</name>
<evidence type="ECO:0008006" key="4">
    <source>
        <dbReference type="Google" id="ProtNLM"/>
    </source>
</evidence>
<dbReference type="AlphaFoldDB" id="A0A1F5EHR7"/>